<evidence type="ECO:0000256" key="3">
    <source>
        <dbReference type="ARBA" id="ARBA00005378"/>
    </source>
</evidence>
<dbReference type="Gene3D" id="1.10.8.60">
    <property type="match status" value="1"/>
</dbReference>
<keyword evidence="5" id="KW-0539">Nucleus</keyword>
<dbReference type="FunFam" id="1.20.272.10:FF:000002">
    <property type="entry name" value="Replication factor C subunit 3"/>
    <property type="match status" value="1"/>
</dbReference>
<dbReference type="GO" id="GO:0016887">
    <property type="term" value="F:ATP hydrolysis activity"/>
    <property type="evidence" value="ECO:0007669"/>
    <property type="project" value="InterPro"/>
</dbReference>
<dbReference type="PANTHER" id="PTHR11669">
    <property type="entry name" value="REPLICATION FACTOR C / DNA POLYMERASE III GAMMA-TAU SUBUNIT"/>
    <property type="match status" value="1"/>
</dbReference>
<sequence>MLWVDKHRPRKLDKLILHKDIGANLKKLVEVGDCPHTLFYGPPGAGKKTLIIALLREIYGPGVEKVKVETRPWKIQLPSRKLELELTTCASNYHVEMNPSDVGNNDRYVVQEIIKDMAKSRPLDIKGQRGFKVLILNEVDRLSKEAQHSLRRTMEKYSQACRLVLCCNNVSKVIEPVRSRCLCIRVAAPQKEGIMEMLQYVAKKEGIELPQPLSSRIADASDRNLRRALLMLETCRVAQLPLTDDQPVQLTDWELYIQEVCNDILAEQTPKQLYLVRGKFYELLTNCIPPELILKRLLICLLRKLDDELKHHAAELAALYEHRLQEGQKAIFHLEAFVAKFMNEYKKWSISMYG</sequence>
<evidence type="ECO:0000256" key="4">
    <source>
        <dbReference type="ARBA" id="ARBA00022705"/>
    </source>
</evidence>
<dbReference type="Proteomes" id="UP001489004">
    <property type="component" value="Unassembled WGS sequence"/>
</dbReference>
<evidence type="ECO:0000259" key="6">
    <source>
        <dbReference type="SMART" id="SM00382"/>
    </source>
</evidence>
<name>A0AAW1PEV0_9CHLO</name>
<dbReference type="FunFam" id="1.10.8.60:FF:000030">
    <property type="entry name" value="replication factor C subunit 3"/>
    <property type="match status" value="1"/>
</dbReference>
<evidence type="ECO:0000256" key="5">
    <source>
        <dbReference type="ARBA" id="ARBA00023242"/>
    </source>
</evidence>
<comment type="function">
    <text evidence="1">May be involved in DNA replication and thus regulate cell proliferation.</text>
</comment>
<dbReference type="FunFam" id="3.40.50.300:FF:000136">
    <property type="entry name" value="Replication factor C subunit 5"/>
    <property type="match status" value="1"/>
</dbReference>
<comment type="subcellular location">
    <subcellularLocation>
        <location evidence="2">Nucleus</location>
    </subcellularLocation>
</comment>
<dbReference type="Pfam" id="PF22534">
    <property type="entry name" value="RFC_C"/>
    <property type="match status" value="1"/>
</dbReference>
<comment type="similarity">
    <text evidence="3">Belongs to the activator 1 small subunits family.</text>
</comment>
<dbReference type="Pfam" id="PF00004">
    <property type="entry name" value="AAA"/>
    <property type="match status" value="1"/>
</dbReference>
<dbReference type="Gene3D" id="3.40.50.300">
    <property type="entry name" value="P-loop containing nucleotide triphosphate hydrolases"/>
    <property type="match status" value="1"/>
</dbReference>
<dbReference type="GO" id="GO:0003689">
    <property type="term" value="F:DNA clamp loader activity"/>
    <property type="evidence" value="ECO:0007669"/>
    <property type="project" value="TreeGrafter"/>
</dbReference>
<dbReference type="SMART" id="SM00382">
    <property type="entry name" value="AAA"/>
    <property type="match status" value="1"/>
</dbReference>
<evidence type="ECO:0000256" key="2">
    <source>
        <dbReference type="ARBA" id="ARBA00004123"/>
    </source>
</evidence>
<dbReference type="SUPFAM" id="SSF52540">
    <property type="entry name" value="P-loop containing nucleoside triphosphate hydrolases"/>
    <property type="match status" value="1"/>
</dbReference>
<dbReference type="PANTHER" id="PTHR11669:SF1">
    <property type="entry name" value="REPLICATION FACTOR C SUBUNIT 3"/>
    <property type="match status" value="1"/>
</dbReference>
<dbReference type="InterPro" id="IPR050238">
    <property type="entry name" value="DNA_Rep/Repair_Clamp_Loader"/>
</dbReference>
<dbReference type="GO" id="GO:0005663">
    <property type="term" value="C:DNA replication factor C complex"/>
    <property type="evidence" value="ECO:0007669"/>
    <property type="project" value="TreeGrafter"/>
</dbReference>
<dbReference type="InterPro" id="IPR003959">
    <property type="entry name" value="ATPase_AAA_core"/>
</dbReference>
<comment type="caution">
    <text evidence="7">The sequence shown here is derived from an EMBL/GenBank/DDBJ whole genome shotgun (WGS) entry which is preliminary data.</text>
</comment>
<keyword evidence="4" id="KW-0235">DNA replication</keyword>
<protein>
    <recommendedName>
        <fullName evidence="6">AAA+ ATPase domain-containing protein</fullName>
    </recommendedName>
</protein>
<dbReference type="CDD" id="cd00009">
    <property type="entry name" value="AAA"/>
    <property type="match status" value="1"/>
</dbReference>
<dbReference type="Pfam" id="PF21960">
    <property type="entry name" value="RCF1-5-like_lid"/>
    <property type="match status" value="1"/>
</dbReference>
<evidence type="ECO:0000313" key="8">
    <source>
        <dbReference type="Proteomes" id="UP001489004"/>
    </source>
</evidence>
<evidence type="ECO:0000256" key="1">
    <source>
        <dbReference type="ARBA" id="ARBA00002386"/>
    </source>
</evidence>
<dbReference type="SUPFAM" id="SSF48019">
    <property type="entry name" value="post-AAA+ oligomerization domain-like"/>
    <property type="match status" value="1"/>
</dbReference>
<dbReference type="Gene3D" id="1.20.272.10">
    <property type="match status" value="1"/>
</dbReference>
<dbReference type="EMBL" id="JALJOR010000013">
    <property type="protein sequence ID" value="KAK9806998.1"/>
    <property type="molecule type" value="Genomic_DNA"/>
</dbReference>
<organism evidence="7 8">
    <name type="scientific">[Myrmecia] bisecta</name>
    <dbReference type="NCBI Taxonomy" id="41462"/>
    <lineage>
        <taxon>Eukaryota</taxon>
        <taxon>Viridiplantae</taxon>
        <taxon>Chlorophyta</taxon>
        <taxon>core chlorophytes</taxon>
        <taxon>Trebouxiophyceae</taxon>
        <taxon>Trebouxiales</taxon>
        <taxon>Trebouxiaceae</taxon>
        <taxon>Myrmecia</taxon>
    </lineage>
</organism>
<accession>A0AAW1PEV0</accession>
<proteinExistence type="inferred from homology"/>
<dbReference type="GO" id="GO:0005634">
    <property type="term" value="C:nucleus"/>
    <property type="evidence" value="ECO:0007669"/>
    <property type="project" value="UniProtKB-SubCell"/>
</dbReference>
<dbReference type="GO" id="GO:0003677">
    <property type="term" value="F:DNA binding"/>
    <property type="evidence" value="ECO:0007669"/>
    <property type="project" value="InterPro"/>
</dbReference>
<dbReference type="InterPro" id="IPR027417">
    <property type="entry name" value="P-loop_NTPase"/>
</dbReference>
<reference evidence="7 8" key="1">
    <citation type="journal article" date="2024" name="Nat. Commun.">
        <title>Phylogenomics reveals the evolutionary origins of lichenization in chlorophyte algae.</title>
        <authorList>
            <person name="Puginier C."/>
            <person name="Libourel C."/>
            <person name="Otte J."/>
            <person name="Skaloud P."/>
            <person name="Haon M."/>
            <person name="Grisel S."/>
            <person name="Petersen M."/>
            <person name="Berrin J.G."/>
            <person name="Delaux P.M."/>
            <person name="Dal Grande F."/>
            <person name="Keller J."/>
        </authorList>
    </citation>
    <scope>NUCLEOTIDE SEQUENCE [LARGE SCALE GENOMIC DNA]</scope>
    <source>
        <strain evidence="7 8">SAG 2043</strain>
    </source>
</reference>
<keyword evidence="8" id="KW-1185">Reference proteome</keyword>
<dbReference type="InterPro" id="IPR008921">
    <property type="entry name" value="DNA_pol3_clamp-load_cplx_C"/>
</dbReference>
<dbReference type="GO" id="GO:0006281">
    <property type="term" value="P:DNA repair"/>
    <property type="evidence" value="ECO:0007669"/>
    <property type="project" value="UniProtKB-ARBA"/>
</dbReference>
<evidence type="ECO:0000313" key="7">
    <source>
        <dbReference type="EMBL" id="KAK9806998.1"/>
    </source>
</evidence>
<dbReference type="GO" id="GO:0005524">
    <property type="term" value="F:ATP binding"/>
    <property type="evidence" value="ECO:0007669"/>
    <property type="project" value="InterPro"/>
</dbReference>
<dbReference type="InterPro" id="IPR003593">
    <property type="entry name" value="AAA+_ATPase"/>
</dbReference>
<gene>
    <name evidence="7" type="ORF">WJX72_010071</name>
</gene>
<dbReference type="GO" id="GO:0006271">
    <property type="term" value="P:DNA strand elongation involved in DNA replication"/>
    <property type="evidence" value="ECO:0007669"/>
    <property type="project" value="UniProtKB-ARBA"/>
</dbReference>
<dbReference type="AlphaFoldDB" id="A0AAW1PEV0"/>
<feature type="domain" description="AAA+ ATPase" evidence="6">
    <location>
        <begin position="33"/>
        <end position="192"/>
    </location>
</feature>